<dbReference type="PANTHER" id="PTHR13482:SF3">
    <property type="entry name" value="MICROPROCESSOR COMPLEX SUBUNIT DGCR8"/>
    <property type="match status" value="1"/>
</dbReference>
<feature type="domain" description="DRBM" evidence="2">
    <location>
        <begin position="278"/>
        <end position="345"/>
    </location>
</feature>
<keyword evidence="4" id="KW-1185">Reference proteome</keyword>
<accession>A0A5E4M5W4</accession>
<sequence>MADDNFDDWWKSLWEKNKVVDFELEKNRNETKDNSIFNERTPDDFVKAKRMKFKEFNENNSQLYDSLDNGGVKELPDKAYQRKTKINQDKTAIEDNFKELEEETKNYYDILPKDWIEINHKSGMPIYLHTKSRTVSLTRPYFLGSDDPELHVLPPIPPLLALSSTQGEKGFETEETKINDHDFQTRKLDNMIKPTAEVKNSQENINKKSSFKIKEINAALEQSSPQHTSSENVSIQTNSVERPLLSDSDNITSFPVQSEEHERLSSFQKWILHQNGKSVVYILKEYLTKIFKIKPVYDFKETENSETPYSASVFLKNVCYGVGSSQTKRQAKLNAARATLYILIPQMNKKTDLDQQIHHYPAIFNQLEITDRRVSVYCDIFSKKMPYEMLLLCLQKNFKDYEVDYRYRGPYGKLSKYSMKVGQFAVYVQCVNKEDGKQIASQTMLDLLHPPIDNWGSLLCLYDGLELIEKPPQLEHNIAVINELKKTMYRFHIQSKSSKDSNTQLLPESK</sequence>
<gene>
    <name evidence="3" type="ORF">CINCED_3A024295</name>
</gene>
<name>A0A5E4M5W4_9HEMI</name>
<dbReference type="GO" id="GO:0070878">
    <property type="term" value="F:primary miRNA binding"/>
    <property type="evidence" value="ECO:0007669"/>
    <property type="project" value="TreeGrafter"/>
</dbReference>
<dbReference type="AlphaFoldDB" id="A0A5E4M5W4"/>
<proteinExistence type="predicted"/>
<dbReference type="GO" id="GO:0070877">
    <property type="term" value="C:microprocessor complex"/>
    <property type="evidence" value="ECO:0007669"/>
    <property type="project" value="InterPro"/>
</dbReference>
<protein>
    <submittedName>
        <fullName evidence="3">Double-stranded RNA-binding domain</fullName>
    </submittedName>
</protein>
<dbReference type="OrthoDB" id="112668at2759"/>
<evidence type="ECO:0000313" key="4">
    <source>
        <dbReference type="Proteomes" id="UP000325440"/>
    </source>
</evidence>
<dbReference type="InterPro" id="IPR040375">
    <property type="entry name" value="DGCR8"/>
</dbReference>
<evidence type="ECO:0000313" key="3">
    <source>
        <dbReference type="EMBL" id="VVC26128.1"/>
    </source>
</evidence>
<dbReference type="Gene3D" id="2.20.70.10">
    <property type="match status" value="1"/>
</dbReference>
<keyword evidence="1" id="KW-0694">RNA-binding</keyword>
<dbReference type="SUPFAM" id="SSF54768">
    <property type="entry name" value="dsRNA-binding domain-like"/>
    <property type="match status" value="1"/>
</dbReference>
<dbReference type="PROSITE" id="PS50137">
    <property type="entry name" value="DS_RBD"/>
    <property type="match status" value="1"/>
</dbReference>
<dbReference type="EMBL" id="CABPRJ010000025">
    <property type="protein sequence ID" value="VVC26128.1"/>
    <property type="molecule type" value="Genomic_DNA"/>
</dbReference>
<dbReference type="InterPro" id="IPR014720">
    <property type="entry name" value="dsRBD_dom"/>
</dbReference>
<organism evidence="3 4">
    <name type="scientific">Cinara cedri</name>
    <dbReference type="NCBI Taxonomy" id="506608"/>
    <lineage>
        <taxon>Eukaryota</taxon>
        <taxon>Metazoa</taxon>
        <taxon>Ecdysozoa</taxon>
        <taxon>Arthropoda</taxon>
        <taxon>Hexapoda</taxon>
        <taxon>Insecta</taxon>
        <taxon>Pterygota</taxon>
        <taxon>Neoptera</taxon>
        <taxon>Paraneoptera</taxon>
        <taxon>Hemiptera</taxon>
        <taxon>Sternorrhyncha</taxon>
        <taxon>Aphidomorpha</taxon>
        <taxon>Aphidoidea</taxon>
        <taxon>Aphididae</taxon>
        <taxon>Lachninae</taxon>
        <taxon>Cinara</taxon>
    </lineage>
</organism>
<dbReference type="Proteomes" id="UP000325440">
    <property type="component" value="Unassembled WGS sequence"/>
</dbReference>
<reference evidence="3 4" key="1">
    <citation type="submission" date="2019-08" db="EMBL/GenBank/DDBJ databases">
        <authorList>
            <person name="Alioto T."/>
            <person name="Alioto T."/>
            <person name="Gomez Garrido J."/>
        </authorList>
    </citation>
    <scope>NUCLEOTIDE SEQUENCE [LARGE SCALE GENOMIC DNA]</scope>
</reference>
<dbReference type="GO" id="GO:0031053">
    <property type="term" value="P:primary miRNA processing"/>
    <property type="evidence" value="ECO:0007669"/>
    <property type="project" value="InterPro"/>
</dbReference>
<dbReference type="GO" id="GO:0003725">
    <property type="term" value="F:double-stranded RNA binding"/>
    <property type="evidence" value="ECO:0007669"/>
    <property type="project" value="TreeGrafter"/>
</dbReference>
<dbReference type="PANTHER" id="PTHR13482">
    <property type="entry name" value="MICRORNA PROCESSOR COMPLEX SUBUNIT DGCR8"/>
    <property type="match status" value="1"/>
</dbReference>
<dbReference type="Gene3D" id="3.30.160.20">
    <property type="match status" value="2"/>
</dbReference>
<dbReference type="Pfam" id="PF00035">
    <property type="entry name" value="dsrm"/>
    <property type="match status" value="1"/>
</dbReference>
<evidence type="ECO:0000259" key="2">
    <source>
        <dbReference type="PROSITE" id="PS50137"/>
    </source>
</evidence>
<dbReference type="GO" id="GO:0020037">
    <property type="term" value="F:heme binding"/>
    <property type="evidence" value="ECO:0007669"/>
    <property type="project" value="InterPro"/>
</dbReference>
<dbReference type="CDD" id="cd19867">
    <property type="entry name" value="DSRM_DGCR8_rpt1"/>
    <property type="match status" value="1"/>
</dbReference>
<dbReference type="GO" id="GO:0042802">
    <property type="term" value="F:identical protein binding"/>
    <property type="evidence" value="ECO:0007669"/>
    <property type="project" value="InterPro"/>
</dbReference>
<evidence type="ECO:0000256" key="1">
    <source>
        <dbReference type="PROSITE-ProRule" id="PRU00266"/>
    </source>
</evidence>